<dbReference type="Gene3D" id="3.40.630.30">
    <property type="match status" value="1"/>
</dbReference>
<keyword evidence="1 5" id="KW-0808">Transferase</keyword>
<evidence type="ECO:0000256" key="2">
    <source>
        <dbReference type="ARBA" id="ARBA00023315"/>
    </source>
</evidence>
<accession>D3QZX0</accession>
<dbReference type="EMBL" id="CP001850">
    <property type="protein sequence ID" value="ADC91507.1"/>
    <property type="molecule type" value="Genomic_DNA"/>
</dbReference>
<dbReference type="Proteomes" id="UP000008234">
    <property type="component" value="Chromosome"/>
</dbReference>
<dbReference type="eggNOG" id="COG1670">
    <property type="taxonomic scope" value="Bacteria"/>
</dbReference>
<dbReference type="InterPro" id="IPR016181">
    <property type="entry name" value="Acyl_CoA_acyltransferase"/>
</dbReference>
<evidence type="ECO:0000259" key="4">
    <source>
        <dbReference type="PROSITE" id="PS51186"/>
    </source>
</evidence>
<name>D3QZX0_MAGIU</name>
<dbReference type="OrthoDB" id="164654at2"/>
<dbReference type="STRING" id="699246.HMPREF0868_0128"/>
<dbReference type="KEGG" id="clo:HMPREF0868_0128"/>
<keyword evidence="6" id="KW-1185">Reference proteome</keyword>
<dbReference type="GO" id="GO:0016747">
    <property type="term" value="F:acyltransferase activity, transferring groups other than amino-acyl groups"/>
    <property type="evidence" value="ECO:0007669"/>
    <property type="project" value="InterPro"/>
</dbReference>
<proteinExistence type="inferred from homology"/>
<evidence type="ECO:0000256" key="3">
    <source>
        <dbReference type="ARBA" id="ARBA00038502"/>
    </source>
</evidence>
<keyword evidence="2" id="KW-0012">Acyltransferase</keyword>
<dbReference type="Pfam" id="PF13302">
    <property type="entry name" value="Acetyltransf_3"/>
    <property type="match status" value="1"/>
</dbReference>
<dbReference type="PANTHER" id="PTHR43792">
    <property type="entry name" value="GNAT FAMILY, PUTATIVE (AFU_ORTHOLOGUE AFUA_3G00765)-RELATED-RELATED"/>
    <property type="match status" value="1"/>
</dbReference>
<protein>
    <submittedName>
        <fullName evidence="5">Acetyltransferase, GNAT family</fullName>
    </submittedName>
</protein>
<organism evidence="5 6">
    <name type="scientific">Mageeibacillus indolicus (strain UPII9-5)</name>
    <name type="common">Clostridiales genomosp. BVAB3 (strain UPII9-5)</name>
    <dbReference type="NCBI Taxonomy" id="699246"/>
    <lineage>
        <taxon>Bacteria</taxon>
        <taxon>Bacillati</taxon>
        <taxon>Bacillota</taxon>
        <taxon>Clostridia</taxon>
        <taxon>Eubacteriales</taxon>
        <taxon>Oscillospiraceae</taxon>
        <taxon>Mageeibacillus</taxon>
    </lineage>
</organism>
<feature type="domain" description="N-acetyltransferase" evidence="4">
    <location>
        <begin position="6"/>
        <end position="154"/>
    </location>
</feature>
<evidence type="ECO:0000313" key="5">
    <source>
        <dbReference type="EMBL" id="ADC91507.1"/>
    </source>
</evidence>
<dbReference type="HOGENOM" id="CLU_013985_3_6_9"/>
<evidence type="ECO:0000256" key="1">
    <source>
        <dbReference type="ARBA" id="ARBA00022679"/>
    </source>
</evidence>
<dbReference type="PROSITE" id="PS51186">
    <property type="entry name" value="GNAT"/>
    <property type="match status" value="1"/>
</dbReference>
<dbReference type="InterPro" id="IPR051531">
    <property type="entry name" value="N-acetyltransferase"/>
</dbReference>
<evidence type="ECO:0000313" key="6">
    <source>
        <dbReference type="Proteomes" id="UP000008234"/>
    </source>
</evidence>
<dbReference type="InterPro" id="IPR000182">
    <property type="entry name" value="GNAT_dom"/>
</dbReference>
<gene>
    <name evidence="5" type="ordered locus">HMPREF0868_0128</name>
</gene>
<dbReference type="SUPFAM" id="SSF55729">
    <property type="entry name" value="Acyl-CoA N-acyltransferases (Nat)"/>
    <property type="match status" value="1"/>
</dbReference>
<comment type="similarity">
    <text evidence="3">Belongs to the acetyltransferase family. RimJ subfamily.</text>
</comment>
<dbReference type="AlphaFoldDB" id="D3QZX0"/>
<dbReference type="RefSeq" id="WP_012994150.1">
    <property type="nucleotide sequence ID" value="NC_013895.2"/>
</dbReference>
<dbReference type="PANTHER" id="PTHR43792:SF8">
    <property type="entry name" value="[RIBOSOMAL PROTEIN US5]-ALANINE N-ACETYLTRANSFERASE"/>
    <property type="match status" value="1"/>
</dbReference>
<reference evidence="6" key="1">
    <citation type="submission" date="2009-12" db="EMBL/GenBank/DDBJ databases">
        <title>Sequence of Clostridiales genomosp. BVAB3 str. UPII9-5.</title>
        <authorList>
            <person name="Madupu R."/>
            <person name="Durkin A.S."/>
            <person name="Torralba M."/>
            <person name="Methe B."/>
            <person name="Sutton G.G."/>
            <person name="Strausberg R.L."/>
            <person name="Nelson K.E."/>
        </authorList>
    </citation>
    <scope>NUCLEOTIDE SEQUENCE [LARGE SCALE GENOMIC DNA]</scope>
    <source>
        <strain evidence="6">UPII9-5</strain>
    </source>
</reference>
<sequence>MITERLKIRKFTNNDLTELYNLLSDEDVMEFIEPPFSWEKTANFLNSVALIDPPLIYAVEDFSQKFIGYVIFHEYDNDSFEFGWILNKRYWGKGYANELTKAFINRSSEIGKNLIIECASNHENSKRIAMKNDFEFIGESDGCSVFKRKLINKI</sequence>